<dbReference type="PANTHER" id="PTHR24221:SF503">
    <property type="entry name" value="MITOCHONDRIAL POTASSIUM CHANNEL ATP-BINDING SUBUNIT"/>
    <property type="match status" value="1"/>
</dbReference>
<evidence type="ECO:0000256" key="1">
    <source>
        <dbReference type="SAM" id="Phobius"/>
    </source>
</evidence>
<sequence>MSTKLLNLAAPHFAESSWERLYTLVTLLLMLVSTAVSLTFGLLTVVGISNSFIQRVRQFLWKRFTTEREDRVVSIIHAHLMHHDAHFFDGTDKSDSWKCRRPAHRRRLRRLMAFPRIMTYGDESLHRPAGDIDVNNVSFSYVGEKGPKRVFRRLSLKITGGQGHSHQRSVWVWEINPLPARPAHPTSPRMPQHMSLMMQFPNVFRDAMKENIRYGLSDATDDEVESAAKEAGVHEVIMGLKPDFYDTVHGTKRGA</sequence>
<evidence type="ECO:0000313" key="3">
    <source>
        <dbReference type="Proteomes" id="UP000077002"/>
    </source>
</evidence>
<dbReference type="Proteomes" id="UP000077002">
    <property type="component" value="Unassembled WGS sequence"/>
</dbReference>
<comment type="caution">
    <text evidence="2">The sequence shown here is derived from an EMBL/GenBank/DDBJ whole genome shotgun (WGS) entry which is preliminary data.</text>
</comment>
<dbReference type="InterPro" id="IPR039421">
    <property type="entry name" value="Type_1_exporter"/>
</dbReference>
<feature type="transmembrane region" description="Helical" evidence="1">
    <location>
        <begin position="20"/>
        <end position="53"/>
    </location>
</feature>
<dbReference type="OrthoDB" id="6500128at2759"/>
<evidence type="ECO:0000313" key="2">
    <source>
        <dbReference type="EMBL" id="OAG33771.1"/>
    </source>
</evidence>
<protein>
    <submittedName>
        <fullName evidence="2">Adenosinetriphosphatase</fullName>
    </submittedName>
</protein>
<keyword evidence="1" id="KW-0472">Membrane</keyword>
<dbReference type="InterPro" id="IPR027417">
    <property type="entry name" value="P-loop_NTPase"/>
</dbReference>
<dbReference type="SUPFAM" id="SSF52540">
    <property type="entry name" value="P-loop containing nucleoside triphosphate hydrolases"/>
    <property type="match status" value="1"/>
</dbReference>
<dbReference type="GO" id="GO:0016020">
    <property type="term" value="C:membrane"/>
    <property type="evidence" value="ECO:0007669"/>
    <property type="project" value="TreeGrafter"/>
</dbReference>
<gene>
    <name evidence="2" type="ORF">AYO21_12149</name>
</gene>
<dbReference type="AlphaFoldDB" id="A0A177EQP2"/>
<dbReference type="RefSeq" id="XP_022505723.1">
    <property type="nucleotide sequence ID" value="XM_022661967.1"/>
</dbReference>
<accession>A0A177EQP2</accession>
<dbReference type="GO" id="GO:0042626">
    <property type="term" value="F:ATPase-coupled transmembrane transporter activity"/>
    <property type="evidence" value="ECO:0007669"/>
    <property type="project" value="TreeGrafter"/>
</dbReference>
<keyword evidence="3" id="KW-1185">Reference proteome</keyword>
<dbReference type="GeneID" id="34607194"/>
<name>A0A177EQP2_9EURO</name>
<proteinExistence type="predicted"/>
<organism evidence="2 3">
    <name type="scientific">Fonsecaea monophora</name>
    <dbReference type="NCBI Taxonomy" id="254056"/>
    <lineage>
        <taxon>Eukaryota</taxon>
        <taxon>Fungi</taxon>
        <taxon>Dikarya</taxon>
        <taxon>Ascomycota</taxon>
        <taxon>Pezizomycotina</taxon>
        <taxon>Eurotiomycetes</taxon>
        <taxon>Chaetothyriomycetidae</taxon>
        <taxon>Chaetothyriales</taxon>
        <taxon>Herpotrichiellaceae</taxon>
        <taxon>Fonsecaea</taxon>
    </lineage>
</organism>
<dbReference type="EMBL" id="LVKK01000251">
    <property type="protein sequence ID" value="OAG33771.1"/>
    <property type="molecule type" value="Genomic_DNA"/>
</dbReference>
<keyword evidence="1" id="KW-0812">Transmembrane</keyword>
<reference evidence="2 3" key="1">
    <citation type="submission" date="2016-03" db="EMBL/GenBank/DDBJ databases">
        <title>Draft genome sequence of the Fonsecaea monophora CBS 269.37.</title>
        <authorList>
            <person name="Bombassaro A."/>
            <person name="Vinicius W.A."/>
            <person name="De Hoog S."/>
            <person name="Sun J."/>
            <person name="Souza E.M."/>
            <person name="Raittz R.T."/>
            <person name="Costa F."/>
            <person name="Leao A.C."/>
            <person name="Tadra-Sfeir M.Z."/>
            <person name="Baura V."/>
            <person name="Balsanelli E."/>
            <person name="Pedrosa F.O."/>
            <person name="Moreno L.F."/>
            <person name="Steffens M.B."/>
            <person name="Xi L."/>
            <person name="Bocca A.L."/>
            <person name="Felipe M.S."/>
            <person name="Teixeira M."/>
            <person name="Telles Filho F.Q."/>
            <person name="Azevedo C.M."/>
            <person name="Gomes R."/>
            <person name="Vicente V.A."/>
        </authorList>
    </citation>
    <scope>NUCLEOTIDE SEQUENCE [LARGE SCALE GENOMIC DNA]</scope>
    <source>
        <strain evidence="2 3">CBS 269.37</strain>
    </source>
</reference>
<keyword evidence="1" id="KW-1133">Transmembrane helix</keyword>
<dbReference type="Gene3D" id="3.40.50.300">
    <property type="entry name" value="P-loop containing nucleotide triphosphate hydrolases"/>
    <property type="match status" value="1"/>
</dbReference>
<dbReference type="PANTHER" id="PTHR24221">
    <property type="entry name" value="ATP-BINDING CASSETTE SUB-FAMILY B"/>
    <property type="match status" value="1"/>
</dbReference>